<evidence type="ECO:0000256" key="5">
    <source>
        <dbReference type="SAM" id="Phobius"/>
    </source>
</evidence>
<feature type="transmembrane region" description="Helical" evidence="5">
    <location>
        <begin position="12"/>
        <end position="27"/>
    </location>
</feature>
<dbReference type="InterPro" id="IPR052165">
    <property type="entry name" value="Membrane_assoc_protease"/>
</dbReference>
<comment type="subcellular location">
    <subcellularLocation>
        <location evidence="1">Membrane</location>
        <topology evidence="1">Multi-pass membrane protein</topology>
    </subcellularLocation>
</comment>
<keyword evidence="7" id="KW-0378">Hydrolase</keyword>
<dbReference type="AlphaFoldDB" id="A0A397QYD3"/>
<feature type="transmembrane region" description="Helical" evidence="5">
    <location>
        <begin position="59"/>
        <end position="77"/>
    </location>
</feature>
<dbReference type="GO" id="GO:0005886">
    <property type="term" value="C:plasma membrane"/>
    <property type="evidence" value="ECO:0007669"/>
    <property type="project" value="TreeGrafter"/>
</dbReference>
<sequence length="160" mass="18119">MFLDFLADIENYMIWVWLGIFVLTLVLEASTQDFVSIWFSVGALMAMAVSGFTPFWAELIVFVVVSACALIFTRPLVKKMMDRTVRKTNSDEFLGKRVKVIKEITKYDGGEVKLNGITYVAILMEEEEKSIPVDSIVEVVSLKGNRVIVKLIDEGIKEEE</sequence>
<evidence type="ECO:0000313" key="8">
    <source>
        <dbReference type="Proteomes" id="UP000266506"/>
    </source>
</evidence>
<evidence type="ECO:0000259" key="6">
    <source>
        <dbReference type="Pfam" id="PF01957"/>
    </source>
</evidence>
<gene>
    <name evidence="7" type="ORF">EI71_01572</name>
</gene>
<organism evidence="7 8">
    <name type="scientific">Anaeroplasma bactoclasticum</name>
    <dbReference type="NCBI Taxonomy" id="2088"/>
    <lineage>
        <taxon>Bacteria</taxon>
        <taxon>Bacillati</taxon>
        <taxon>Mycoplasmatota</taxon>
        <taxon>Mollicutes</taxon>
        <taxon>Anaeroplasmatales</taxon>
        <taxon>Anaeroplasmataceae</taxon>
        <taxon>Anaeroplasma</taxon>
    </lineage>
</organism>
<dbReference type="InterPro" id="IPR012340">
    <property type="entry name" value="NA-bd_OB-fold"/>
</dbReference>
<dbReference type="RefSeq" id="WP_119016676.1">
    <property type="nucleotide sequence ID" value="NZ_QXEV01000022.1"/>
</dbReference>
<dbReference type="EMBL" id="QXEV01000022">
    <property type="protein sequence ID" value="RIA66523.1"/>
    <property type="molecule type" value="Genomic_DNA"/>
</dbReference>
<keyword evidence="2 5" id="KW-0812">Transmembrane</keyword>
<dbReference type="GO" id="GO:0008233">
    <property type="term" value="F:peptidase activity"/>
    <property type="evidence" value="ECO:0007669"/>
    <property type="project" value="UniProtKB-KW"/>
</dbReference>
<proteinExistence type="predicted"/>
<keyword evidence="3 5" id="KW-1133">Transmembrane helix</keyword>
<dbReference type="Pfam" id="PF01957">
    <property type="entry name" value="NfeD"/>
    <property type="match status" value="1"/>
</dbReference>
<keyword evidence="8" id="KW-1185">Reference proteome</keyword>
<dbReference type="PANTHER" id="PTHR33507">
    <property type="entry name" value="INNER MEMBRANE PROTEIN YBBJ"/>
    <property type="match status" value="1"/>
</dbReference>
<feature type="domain" description="NfeD-like C-terminal" evidence="6">
    <location>
        <begin position="91"/>
        <end position="150"/>
    </location>
</feature>
<dbReference type="Gene3D" id="2.40.50.140">
    <property type="entry name" value="Nucleic acid-binding proteins"/>
    <property type="match status" value="1"/>
</dbReference>
<reference evidence="7 8" key="1">
    <citation type="submission" date="2018-08" db="EMBL/GenBank/DDBJ databases">
        <title>Genomic Encyclopedia of Archaeal and Bacterial Type Strains, Phase II (KMG-II): from individual species to whole genera.</title>
        <authorList>
            <person name="Goeker M."/>
        </authorList>
    </citation>
    <scope>NUCLEOTIDE SEQUENCE [LARGE SCALE GENOMIC DNA]</scope>
    <source>
        <strain evidence="7 8">ATCC 27112</strain>
    </source>
</reference>
<keyword evidence="4 5" id="KW-0472">Membrane</keyword>
<dbReference type="OrthoDB" id="384745at2"/>
<protein>
    <submittedName>
        <fullName evidence="7">Membrane protein implicated in regulation of membrane protease activity</fullName>
    </submittedName>
</protein>
<evidence type="ECO:0000256" key="1">
    <source>
        <dbReference type="ARBA" id="ARBA00004141"/>
    </source>
</evidence>
<name>A0A397QYD3_9MOLU</name>
<keyword evidence="7" id="KW-0645">Protease</keyword>
<dbReference type="InterPro" id="IPR002810">
    <property type="entry name" value="NfeD-like_C"/>
</dbReference>
<evidence type="ECO:0000313" key="7">
    <source>
        <dbReference type="EMBL" id="RIA66523.1"/>
    </source>
</evidence>
<evidence type="ECO:0000256" key="3">
    <source>
        <dbReference type="ARBA" id="ARBA00022989"/>
    </source>
</evidence>
<comment type="caution">
    <text evidence="7">The sequence shown here is derived from an EMBL/GenBank/DDBJ whole genome shotgun (WGS) entry which is preliminary data.</text>
</comment>
<accession>A0A397QYD3</accession>
<feature type="transmembrane region" description="Helical" evidence="5">
    <location>
        <begin position="34"/>
        <end position="53"/>
    </location>
</feature>
<dbReference type="Proteomes" id="UP000266506">
    <property type="component" value="Unassembled WGS sequence"/>
</dbReference>
<dbReference type="PANTHER" id="PTHR33507:SF3">
    <property type="entry name" value="INNER MEMBRANE PROTEIN YBBJ"/>
    <property type="match status" value="1"/>
</dbReference>
<dbReference type="GO" id="GO:0006508">
    <property type="term" value="P:proteolysis"/>
    <property type="evidence" value="ECO:0007669"/>
    <property type="project" value="UniProtKB-KW"/>
</dbReference>
<evidence type="ECO:0000256" key="2">
    <source>
        <dbReference type="ARBA" id="ARBA00022692"/>
    </source>
</evidence>
<evidence type="ECO:0000256" key="4">
    <source>
        <dbReference type="ARBA" id="ARBA00023136"/>
    </source>
</evidence>
<dbReference type="InParanoid" id="A0A397QYD3"/>